<keyword evidence="1" id="KW-0732">Signal</keyword>
<dbReference type="AlphaFoldDB" id="A0AB39G002"/>
<proteinExistence type="predicted"/>
<evidence type="ECO:0000256" key="1">
    <source>
        <dbReference type="SAM" id="SignalP"/>
    </source>
</evidence>
<name>A0AB39G002_9BURK</name>
<feature type="chain" id="PRO_5044294660" description="Lipoprotein" evidence="1">
    <location>
        <begin position="20"/>
        <end position="202"/>
    </location>
</feature>
<accession>A0AB39G002</accession>
<protein>
    <recommendedName>
        <fullName evidence="3">Lipoprotein</fullName>
    </recommendedName>
</protein>
<dbReference type="RefSeq" id="WP_368641738.1">
    <property type="nucleotide sequence ID" value="NZ_CP158268.1"/>
</dbReference>
<evidence type="ECO:0000313" key="2">
    <source>
        <dbReference type="EMBL" id="XDJ85102.1"/>
    </source>
</evidence>
<evidence type="ECO:0008006" key="3">
    <source>
        <dbReference type="Google" id="ProtNLM"/>
    </source>
</evidence>
<feature type="signal peptide" evidence="1">
    <location>
        <begin position="1"/>
        <end position="19"/>
    </location>
</feature>
<dbReference type="PROSITE" id="PS51257">
    <property type="entry name" value="PROKAR_LIPOPROTEIN"/>
    <property type="match status" value="1"/>
</dbReference>
<dbReference type="EMBL" id="CP158268">
    <property type="protein sequence ID" value="XDJ85102.1"/>
    <property type="molecule type" value="Genomic_DNA"/>
</dbReference>
<organism evidence="2">
    <name type="scientific">Castellaniella ginsengisoli</name>
    <dbReference type="NCBI Taxonomy" id="546114"/>
    <lineage>
        <taxon>Bacteria</taxon>
        <taxon>Pseudomonadati</taxon>
        <taxon>Pseudomonadota</taxon>
        <taxon>Betaproteobacteria</taxon>
        <taxon>Burkholderiales</taxon>
        <taxon>Alcaligenaceae</taxon>
        <taxon>Castellaniella</taxon>
    </lineage>
</organism>
<reference evidence="2" key="1">
    <citation type="submission" date="2024-05" db="EMBL/GenBank/DDBJ databases">
        <authorList>
            <person name="Luo Y.-C."/>
            <person name="Nicholds J."/>
            <person name="Mortimer T."/>
            <person name="Maboni G."/>
        </authorList>
    </citation>
    <scope>NUCLEOTIDE SEQUENCE</scope>
    <source>
        <strain evidence="2">140124</strain>
    </source>
</reference>
<sequence length="202" mass="22049">MRLRILGIAALTILLQACAYKGQIQSVSGAAEVMPTRRINADAAVRIDPELAEMSKKVNVGFVCGAHNYTITPGTAVSESIMRTLEPAFRSVSRVETREERPGTYFLDFKLDEFAPRLKFNPGFWMATPESTSEISIRVSAFRPDGTPAIRTTARGQGNHEDGAGSCDKGMDVVEVATQEAVQRAMEDLAQKLINSKALLED</sequence>
<gene>
    <name evidence="2" type="ORF">ABRZ08_13025</name>
</gene>